<evidence type="ECO:0000313" key="1">
    <source>
        <dbReference type="EMBL" id="MBD1322474.1"/>
    </source>
</evidence>
<sequence>MTFHDSSPRPAITYIDDAERPAPRRRWQLARHAGLLVACSGFTLLAACSVSFSTDSETPVEKTSDIAAGECLQIADKADDDGKVRATKIACDSDGLTFYAASTVPTDVACAGENSASLSFAGDPQKLCMTPNFVNGQCYQIPMSGGQLVDYRESDCSATPAPTTVIAAAVSRADESVTCTEDQTKWKFSQPNSLGYCLRAIETA</sequence>
<comment type="caution">
    <text evidence="1">The sequence shown here is derived from an EMBL/GenBank/DDBJ whole genome shotgun (WGS) entry which is preliminary data.</text>
</comment>
<evidence type="ECO:0000313" key="2">
    <source>
        <dbReference type="Proteomes" id="UP000602395"/>
    </source>
</evidence>
<dbReference type="Proteomes" id="UP000602395">
    <property type="component" value="Unassembled WGS sequence"/>
</dbReference>
<name>A0ABR7WI93_9ACTN</name>
<reference evidence="1 2" key="1">
    <citation type="submission" date="2020-09" db="EMBL/GenBank/DDBJ databases">
        <title>Novel species in genus Gordonia.</title>
        <authorList>
            <person name="Zhang G."/>
        </authorList>
    </citation>
    <scope>NUCLEOTIDE SEQUENCE [LARGE SCALE GENOMIC DNA]</scope>
    <source>
        <strain evidence="1 2">ON-33</strain>
    </source>
</reference>
<accession>A0ABR7WI93</accession>
<organism evidence="1 2">
    <name type="scientific">Gordonia hankookensis</name>
    <dbReference type="NCBI Taxonomy" id="589403"/>
    <lineage>
        <taxon>Bacteria</taxon>
        <taxon>Bacillati</taxon>
        <taxon>Actinomycetota</taxon>
        <taxon>Actinomycetes</taxon>
        <taxon>Mycobacteriales</taxon>
        <taxon>Gordoniaceae</taxon>
        <taxon>Gordonia</taxon>
    </lineage>
</organism>
<keyword evidence="2" id="KW-1185">Reference proteome</keyword>
<dbReference type="RefSeq" id="WP_190268790.1">
    <property type="nucleotide sequence ID" value="NZ_BAABAD010000005.1"/>
</dbReference>
<protein>
    <submittedName>
        <fullName evidence="1">Pyridine nucleotide-disulfide oxidoreductase</fullName>
    </submittedName>
</protein>
<dbReference type="EMBL" id="JACWMS010000006">
    <property type="protein sequence ID" value="MBD1322474.1"/>
    <property type="molecule type" value="Genomic_DNA"/>
</dbReference>
<proteinExistence type="predicted"/>
<gene>
    <name evidence="1" type="ORF">IDF66_23080</name>
</gene>